<proteinExistence type="predicted"/>
<organism evidence="2 3">
    <name type="scientific">Demequina litoralis</name>
    <dbReference type="NCBI Taxonomy" id="3051660"/>
    <lineage>
        <taxon>Bacteria</taxon>
        <taxon>Bacillati</taxon>
        <taxon>Actinomycetota</taxon>
        <taxon>Actinomycetes</taxon>
        <taxon>Micrococcales</taxon>
        <taxon>Demequinaceae</taxon>
        <taxon>Demequina</taxon>
    </lineage>
</organism>
<gene>
    <name evidence="2" type="ORF">QQX09_12145</name>
</gene>
<evidence type="ECO:0000313" key="2">
    <source>
        <dbReference type="EMBL" id="MDN4476608.1"/>
    </source>
</evidence>
<name>A0ABT8GBU4_9MICO</name>
<feature type="region of interest" description="Disordered" evidence="1">
    <location>
        <begin position="35"/>
        <end position="56"/>
    </location>
</feature>
<feature type="region of interest" description="Disordered" evidence="1">
    <location>
        <begin position="61"/>
        <end position="80"/>
    </location>
</feature>
<protein>
    <submittedName>
        <fullName evidence="2">Acyl-CoA carboxylase epsilon subunit</fullName>
    </submittedName>
</protein>
<sequence length="80" mass="8247">MTEDALSAAAGLKVVRGTPDEAELAALVAAAAAMASAAGDDAEEPGSPRSAWMDRSRTLRGYRGPLPLARGGSAWRHSLR</sequence>
<accession>A0ABT8GBU4</accession>
<dbReference type="RefSeq" id="WP_301135120.1">
    <property type="nucleotide sequence ID" value="NZ_JAUHPW010000010.1"/>
</dbReference>
<dbReference type="InterPro" id="IPR032716">
    <property type="entry name" value="ACC_epsilon"/>
</dbReference>
<dbReference type="Proteomes" id="UP001172728">
    <property type="component" value="Unassembled WGS sequence"/>
</dbReference>
<keyword evidence="3" id="KW-1185">Reference proteome</keyword>
<reference evidence="2" key="1">
    <citation type="submission" date="2023-06" db="EMBL/GenBank/DDBJ databases">
        <title>Sysu t00192.</title>
        <authorList>
            <person name="Gao L."/>
            <person name="Fang B.-Z."/>
            <person name="Li W.-J."/>
        </authorList>
    </citation>
    <scope>NUCLEOTIDE SEQUENCE</scope>
    <source>
        <strain evidence="2">SYSU T00192</strain>
    </source>
</reference>
<dbReference type="EMBL" id="JAUHPW010000010">
    <property type="protein sequence ID" value="MDN4476608.1"/>
    <property type="molecule type" value="Genomic_DNA"/>
</dbReference>
<evidence type="ECO:0000256" key="1">
    <source>
        <dbReference type="SAM" id="MobiDB-lite"/>
    </source>
</evidence>
<dbReference type="Pfam" id="PF13822">
    <property type="entry name" value="ACC_epsilon"/>
    <property type="match status" value="1"/>
</dbReference>
<evidence type="ECO:0000313" key="3">
    <source>
        <dbReference type="Proteomes" id="UP001172728"/>
    </source>
</evidence>
<comment type="caution">
    <text evidence="2">The sequence shown here is derived from an EMBL/GenBank/DDBJ whole genome shotgun (WGS) entry which is preliminary data.</text>
</comment>